<evidence type="ECO:0000313" key="1">
    <source>
        <dbReference type="EMBL" id="ETD72826.1"/>
    </source>
</evidence>
<accession>V8G9N9</accession>
<dbReference type="RefSeq" id="WP_023949329.1">
    <property type="nucleotide sequence ID" value="NZ_AYSV01000016.1"/>
</dbReference>
<comment type="caution">
    <text evidence="1">The sequence shown here is derived from an EMBL/GenBank/DDBJ whole genome shotgun (WGS) entry which is preliminary data.</text>
</comment>
<reference evidence="1 2" key="1">
    <citation type="submission" date="2013-11" db="EMBL/GenBank/DDBJ databases">
        <title>Genomic analysis of Pelistega sp. HM-7.</title>
        <authorList>
            <person name="Kumbhare S.V."/>
            <person name="Shetty S.A."/>
            <person name="Sharma O."/>
            <person name="Dhotre D.P."/>
        </authorList>
    </citation>
    <scope>NUCLEOTIDE SEQUENCE [LARGE SCALE GENOMIC DNA]</scope>
    <source>
        <strain evidence="1 2">HM-7</strain>
    </source>
</reference>
<sequence>MSQVSTQTKQQKNLGVLTDVKTELTNASATASIKNLKNKTSYKSS</sequence>
<keyword evidence="2" id="KW-1185">Reference proteome</keyword>
<proteinExistence type="predicted"/>
<name>V8G9N9_9BURK</name>
<evidence type="ECO:0000313" key="2">
    <source>
        <dbReference type="Proteomes" id="UP000018766"/>
    </source>
</evidence>
<dbReference type="AlphaFoldDB" id="V8G9N9"/>
<dbReference type="EMBL" id="AYSV01000016">
    <property type="protein sequence ID" value="ETD72826.1"/>
    <property type="molecule type" value="Genomic_DNA"/>
</dbReference>
<protein>
    <submittedName>
        <fullName evidence="1">Uncharacterized protein</fullName>
    </submittedName>
</protein>
<gene>
    <name evidence="1" type="ORF">V757_01950</name>
</gene>
<dbReference type="Proteomes" id="UP000018766">
    <property type="component" value="Unassembled WGS sequence"/>
</dbReference>
<organism evidence="1 2">
    <name type="scientific">Pelistega indica</name>
    <dbReference type="NCBI Taxonomy" id="1414851"/>
    <lineage>
        <taxon>Bacteria</taxon>
        <taxon>Pseudomonadati</taxon>
        <taxon>Pseudomonadota</taxon>
        <taxon>Betaproteobacteria</taxon>
        <taxon>Burkholderiales</taxon>
        <taxon>Alcaligenaceae</taxon>
        <taxon>Pelistega</taxon>
    </lineage>
</organism>